<keyword evidence="3" id="KW-1185">Reference proteome</keyword>
<evidence type="ECO:0000313" key="3">
    <source>
        <dbReference type="Proteomes" id="UP000215506"/>
    </source>
</evidence>
<dbReference type="Proteomes" id="UP000215506">
    <property type="component" value="Unassembled WGS sequence"/>
</dbReference>
<reference evidence="2 3" key="1">
    <citation type="submission" date="2017-07" db="EMBL/GenBank/DDBJ databases">
        <title>First draft Genome Sequence of Nocardia cerradoensis isolated from human infection.</title>
        <authorList>
            <person name="Carrasco G."/>
        </authorList>
    </citation>
    <scope>NUCLEOTIDE SEQUENCE [LARGE SCALE GENOMIC DNA]</scope>
    <source>
        <strain evidence="2 3">CNM20130759</strain>
    </source>
</reference>
<gene>
    <name evidence="2" type="ORF">B7C42_00019</name>
</gene>
<dbReference type="EMBL" id="NGAF01000001">
    <property type="protein sequence ID" value="OXR46905.1"/>
    <property type="molecule type" value="Genomic_DNA"/>
</dbReference>
<evidence type="ECO:0000313" key="2">
    <source>
        <dbReference type="EMBL" id="OXR46905.1"/>
    </source>
</evidence>
<feature type="region of interest" description="Disordered" evidence="1">
    <location>
        <begin position="1"/>
        <end position="38"/>
    </location>
</feature>
<organism evidence="2 3">
    <name type="scientific">Nocardia cerradoensis</name>
    <dbReference type="NCBI Taxonomy" id="85688"/>
    <lineage>
        <taxon>Bacteria</taxon>
        <taxon>Bacillati</taxon>
        <taxon>Actinomycetota</taxon>
        <taxon>Actinomycetes</taxon>
        <taxon>Mycobacteriales</taxon>
        <taxon>Nocardiaceae</taxon>
        <taxon>Nocardia</taxon>
    </lineage>
</organism>
<sequence>MTQQRGVSQPEHDSGRRSENYRTRDPGDLAQPPNESHFRRLRRALTRGHRTITHIDHPMNEL</sequence>
<feature type="compositionally biased region" description="Basic and acidic residues" evidence="1">
    <location>
        <begin position="10"/>
        <end position="27"/>
    </location>
</feature>
<comment type="caution">
    <text evidence="2">The sequence shown here is derived from an EMBL/GenBank/DDBJ whole genome shotgun (WGS) entry which is preliminary data.</text>
</comment>
<dbReference type="AlphaFoldDB" id="A0A231HDT2"/>
<protein>
    <submittedName>
        <fullName evidence="2">Uncharacterized protein</fullName>
    </submittedName>
</protein>
<proteinExistence type="predicted"/>
<accession>A0A231HDT2</accession>
<name>A0A231HDT2_9NOCA</name>
<evidence type="ECO:0000256" key="1">
    <source>
        <dbReference type="SAM" id="MobiDB-lite"/>
    </source>
</evidence>